<organism evidence="1 2">
    <name type="scientific">Homoserinimonas aerilata</name>
    <dbReference type="NCBI Taxonomy" id="1162970"/>
    <lineage>
        <taxon>Bacteria</taxon>
        <taxon>Bacillati</taxon>
        <taxon>Actinomycetota</taxon>
        <taxon>Actinomycetes</taxon>
        <taxon>Micrococcales</taxon>
        <taxon>Microbacteriaceae</taxon>
        <taxon>Homoserinimonas</taxon>
    </lineage>
</organism>
<accession>A0A542YHZ9</accession>
<proteinExistence type="predicted"/>
<dbReference type="EMBL" id="VFOM01000001">
    <property type="protein sequence ID" value="TQL47702.1"/>
    <property type="molecule type" value="Genomic_DNA"/>
</dbReference>
<protein>
    <submittedName>
        <fullName evidence="1">Uncharacterized protein</fullName>
    </submittedName>
</protein>
<comment type="caution">
    <text evidence="1">The sequence shown here is derived from an EMBL/GenBank/DDBJ whole genome shotgun (WGS) entry which is preliminary data.</text>
</comment>
<reference evidence="1 2" key="1">
    <citation type="submission" date="2019-06" db="EMBL/GenBank/DDBJ databases">
        <title>Sequencing the genomes of 1000 actinobacteria strains.</title>
        <authorList>
            <person name="Klenk H.-P."/>
        </authorList>
    </citation>
    <scope>NUCLEOTIDE SEQUENCE [LARGE SCALE GENOMIC DNA]</scope>
    <source>
        <strain evidence="1 2">DSM 26477</strain>
    </source>
</reference>
<dbReference type="AlphaFoldDB" id="A0A542YHZ9"/>
<keyword evidence="2" id="KW-1185">Reference proteome</keyword>
<evidence type="ECO:0000313" key="2">
    <source>
        <dbReference type="Proteomes" id="UP000317998"/>
    </source>
</evidence>
<gene>
    <name evidence="1" type="ORF">FB562_0770</name>
</gene>
<sequence length="86" mass="9420">MITLDFAPGTASAAHSSTSGIVLVPLASGMWRVTRPDGEVLGYVDAVQAADGERFRAKRISARLRRFVVIGEFWRMDEALECFTMG</sequence>
<dbReference type="RefSeq" id="WP_141879923.1">
    <property type="nucleotide sequence ID" value="NZ_VFOM01000001.1"/>
</dbReference>
<evidence type="ECO:0000313" key="1">
    <source>
        <dbReference type="EMBL" id="TQL47702.1"/>
    </source>
</evidence>
<dbReference type="Proteomes" id="UP000317998">
    <property type="component" value="Unassembled WGS sequence"/>
</dbReference>
<dbReference type="OrthoDB" id="5120662at2"/>
<name>A0A542YHZ9_9MICO</name>